<feature type="active site" description="Proton acceptor" evidence="2">
    <location>
        <position position="133"/>
    </location>
</feature>
<proteinExistence type="inferred from homology"/>
<dbReference type="RefSeq" id="WP_209591465.1">
    <property type="nucleotide sequence ID" value="NZ_JAGGMU010000004.1"/>
</dbReference>
<dbReference type="InterPro" id="IPR014051">
    <property type="entry name" value="Phosphoesterase_HXTX"/>
</dbReference>
<feature type="short sequence motif" description="HXTX 1" evidence="2">
    <location>
        <begin position="50"/>
        <end position="53"/>
    </location>
</feature>
<dbReference type="SUPFAM" id="SSF55144">
    <property type="entry name" value="LigT-like"/>
    <property type="match status" value="1"/>
</dbReference>
<dbReference type="EC" id="3.1.4.58" evidence="2"/>
<dbReference type="Proteomes" id="UP000740329">
    <property type="component" value="Unassembled WGS sequence"/>
</dbReference>
<feature type="short sequence motif" description="HXTX 2" evidence="2">
    <location>
        <begin position="133"/>
        <end position="136"/>
    </location>
</feature>
<dbReference type="Pfam" id="PF02834">
    <property type="entry name" value="LigT_PEase"/>
    <property type="match status" value="2"/>
</dbReference>
<feature type="domain" description="Phosphoesterase HXTX" evidence="3">
    <location>
        <begin position="120"/>
        <end position="184"/>
    </location>
</feature>
<feature type="active site" description="Proton donor" evidence="2">
    <location>
        <position position="50"/>
    </location>
</feature>
<evidence type="ECO:0000259" key="3">
    <source>
        <dbReference type="Pfam" id="PF02834"/>
    </source>
</evidence>
<dbReference type="GO" id="GO:0008664">
    <property type="term" value="F:RNA 2',3'-cyclic 3'-phosphodiesterase activity"/>
    <property type="evidence" value="ECO:0007669"/>
    <property type="project" value="UniProtKB-EC"/>
</dbReference>
<dbReference type="EMBL" id="JAGGMV010000004">
    <property type="protein sequence ID" value="MBP2201945.1"/>
    <property type="molecule type" value="Genomic_DNA"/>
</dbReference>
<dbReference type="InterPro" id="IPR004175">
    <property type="entry name" value="RNA_CPDase"/>
</dbReference>
<evidence type="ECO:0000256" key="2">
    <source>
        <dbReference type="HAMAP-Rule" id="MF_01940"/>
    </source>
</evidence>
<dbReference type="PANTHER" id="PTHR35561:SF1">
    <property type="entry name" value="RNA 2',3'-CYCLIC PHOSPHODIESTERASE"/>
    <property type="match status" value="1"/>
</dbReference>
<keyword evidence="1 2" id="KW-0378">Hydrolase</keyword>
<dbReference type="PANTHER" id="PTHR35561">
    <property type="entry name" value="RNA 2',3'-CYCLIC PHOSPHODIESTERASE"/>
    <property type="match status" value="1"/>
</dbReference>
<sequence length="193" mass="22524">MRCFLAIELDEEINLKINEFKKDLISELNNNKNNTNNKNSIKFVEDENLHITVKFLGDISEKQLEDLKKVKLNINKNITVKGLGLFPNKYEPRVLWVGISDLEDEFKEVDKKLSKIGFKKQYGVNYTKKIISHLTIGRIKNIDYDTKKWILEFVKNNKSLEFGSCNITKISLKKSTLTPNGPIYETVYEYKNK</sequence>
<dbReference type="Gene3D" id="3.90.1140.10">
    <property type="entry name" value="Cyclic phosphodiesterase"/>
    <property type="match status" value="1"/>
</dbReference>
<gene>
    <name evidence="4" type="ORF">J3E07_001385</name>
</gene>
<comment type="catalytic activity">
    <reaction evidence="2">
        <text>a 3'-end 2',3'-cyclophospho-ribonucleotide-RNA + H2O = a 3'-end 2'-phospho-ribonucleotide-RNA + H(+)</text>
        <dbReference type="Rhea" id="RHEA:11828"/>
        <dbReference type="Rhea" id="RHEA-COMP:10464"/>
        <dbReference type="Rhea" id="RHEA-COMP:17353"/>
        <dbReference type="ChEBI" id="CHEBI:15377"/>
        <dbReference type="ChEBI" id="CHEBI:15378"/>
        <dbReference type="ChEBI" id="CHEBI:83064"/>
        <dbReference type="ChEBI" id="CHEBI:173113"/>
        <dbReference type="EC" id="3.1.4.58"/>
    </reaction>
</comment>
<comment type="similarity">
    <text evidence="2">Belongs to the 2H phosphoesterase superfamily. ThpR family.</text>
</comment>
<dbReference type="HAMAP" id="MF_01940">
    <property type="entry name" value="RNA_CPDase"/>
    <property type="match status" value="1"/>
</dbReference>
<dbReference type="GO" id="GO:0016874">
    <property type="term" value="F:ligase activity"/>
    <property type="evidence" value="ECO:0007669"/>
    <property type="project" value="UniProtKB-KW"/>
</dbReference>
<evidence type="ECO:0000313" key="4">
    <source>
        <dbReference type="EMBL" id="MBP2201945.1"/>
    </source>
</evidence>
<keyword evidence="4" id="KW-0436">Ligase</keyword>
<organism evidence="4 5">
    <name type="scientific">Methanococcus voltae</name>
    <dbReference type="NCBI Taxonomy" id="2188"/>
    <lineage>
        <taxon>Archaea</taxon>
        <taxon>Methanobacteriati</taxon>
        <taxon>Methanobacteriota</taxon>
        <taxon>Methanomada group</taxon>
        <taxon>Methanococci</taxon>
        <taxon>Methanococcales</taxon>
        <taxon>Methanococcaceae</taxon>
        <taxon>Methanococcus</taxon>
    </lineage>
</organism>
<comment type="caution">
    <text evidence="4">The sequence shown here is derived from an EMBL/GenBank/DDBJ whole genome shotgun (WGS) entry which is preliminary data.</text>
</comment>
<evidence type="ECO:0000313" key="5">
    <source>
        <dbReference type="Proteomes" id="UP000740329"/>
    </source>
</evidence>
<accession>A0A8J7S5K4</accession>
<protein>
    <recommendedName>
        <fullName evidence="2">RNA 2',3'-cyclic phosphodiesterase</fullName>
        <shortName evidence="2">RNA 2',3'-CPDase</shortName>
        <ecNumber evidence="2">3.1.4.58</ecNumber>
    </recommendedName>
</protein>
<dbReference type="OrthoDB" id="44091at2157"/>
<dbReference type="GO" id="GO:0004113">
    <property type="term" value="F:2',3'-cyclic-nucleotide 3'-phosphodiesterase activity"/>
    <property type="evidence" value="ECO:0007669"/>
    <property type="project" value="InterPro"/>
</dbReference>
<feature type="domain" description="Phosphoesterase HXTX" evidence="3">
    <location>
        <begin position="24"/>
        <end position="96"/>
    </location>
</feature>
<dbReference type="NCBIfam" id="TIGR02258">
    <property type="entry name" value="2_5_ligase"/>
    <property type="match status" value="1"/>
</dbReference>
<comment type="function">
    <text evidence="2">Hydrolyzes RNA 2',3'-cyclic phosphodiester to an RNA 2'-phosphomonoester.</text>
</comment>
<evidence type="ECO:0000256" key="1">
    <source>
        <dbReference type="ARBA" id="ARBA00022801"/>
    </source>
</evidence>
<dbReference type="AlphaFoldDB" id="A0A8J7S5K4"/>
<dbReference type="InterPro" id="IPR009097">
    <property type="entry name" value="Cyclic_Pdiesterase"/>
</dbReference>
<reference evidence="4" key="1">
    <citation type="submission" date="2021-03" db="EMBL/GenBank/DDBJ databases">
        <title>Genomic Encyclopedia of Type Strains, Phase IV (KMG-V): Genome sequencing to study the core and pangenomes of soil and plant-associated prokaryotes.</title>
        <authorList>
            <person name="Whitman W."/>
        </authorList>
    </citation>
    <scope>NUCLEOTIDE SEQUENCE</scope>
    <source>
        <strain evidence="4">C4</strain>
    </source>
</reference>
<name>A0A8J7S5K4_METVO</name>